<comment type="caution">
    <text evidence="2">The sequence shown here is derived from an EMBL/GenBank/DDBJ whole genome shotgun (WGS) entry which is preliminary data.</text>
</comment>
<proteinExistence type="predicted"/>
<keyword evidence="1" id="KW-1133">Transmembrane helix</keyword>
<organism evidence="2 3">
    <name type="scientific">Chryseobacterium indicum</name>
    <dbReference type="NCBI Taxonomy" id="2766954"/>
    <lineage>
        <taxon>Bacteria</taxon>
        <taxon>Pseudomonadati</taxon>
        <taxon>Bacteroidota</taxon>
        <taxon>Flavobacteriia</taxon>
        <taxon>Flavobacteriales</taxon>
        <taxon>Weeksellaceae</taxon>
        <taxon>Chryseobacterium group</taxon>
        <taxon>Chryseobacterium</taxon>
    </lineage>
</organism>
<keyword evidence="1" id="KW-0812">Transmembrane</keyword>
<reference evidence="2" key="1">
    <citation type="submission" date="2021-08" db="EMBL/GenBank/DDBJ databases">
        <title>Complete genome sequence of Chryseobacterium sp strain PS-8.</title>
        <authorList>
            <person name="Das S.K."/>
        </authorList>
    </citation>
    <scope>NUCLEOTIDE SEQUENCE</scope>
    <source>
        <strain evidence="2">PS-8</strain>
    </source>
</reference>
<evidence type="ECO:0000256" key="1">
    <source>
        <dbReference type="SAM" id="Phobius"/>
    </source>
</evidence>
<feature type="transmembrane region" description="Helical" evidence="1">
    <location>
        <begin position="81"/>
        <end position="100"/>
    </location>
</feature>
<feature type="transmembrane region" description="Helical" evidence="1">
    <location>
        <begin position="49"/>
        <end position="69"/>
    </location>
</feature>
<evidence type="ECO:0000313" key="3">
    <source>
        <dbReference type="Proteomes" id="UP001430374"/>
    </source>
</evidence>
<feature type="transmembrane region" description="Helical" evidence="1">
    <location>
        <begin position="6"/>
        <end position="28"/>
    </location>
</feature>
<keyword evidence="1" id="KW-0472">Membrane</keyword>
<evidence type="ECO:0000313" key="2">
    <source>
        <dbReference type="EMBL" id="MCF2218309.1"/>
    </source>
</evidence>
<accession>A0ABS9C3P7</accession>
<protein>
    <submittedName>
        <fullName evidence="2">Uncharacterized protein</fullName>
    </submittedName>
</protein>
<dbReference type="EMBL" id="JACSGT010000001">
    <property type="protein sequence ID" value="MCF2218309.1"/>
    <property type="molecule type" value="Genomic_DNA"/>
</dbReference>
<sequence>MSTILYGLVWYVFLVPILQSFIPFSYFWRFAKEYLHGEPTSWNPKTDRLLLTFSFFFTGFSIMVSRQILKGETEDSLSLTLLNVFSLTVFLLFTGMLFYLRRKDLKKFSEAKFTLTMPSSNIKDSKKMSYGNVIPNTIKMKIFESLRKYSFIDDDLSQDDFEIQFLVEPIRLNMTVPAFREFYNLLTQNFPKLKRIKQKDFVKLFINSRKEDFYDIDQFGKSSVPTSRLSTDLNLIFKDLKR</sequence>
<gene>
    <name evidence="2" type="ORF">H9Q08_03215</name>
</gene>
<name>A0ABS9C3P7_9FLAO</name>
<dbReference type="Proteomes" id="UP001430374">
    <property type="component" value="Unassembled WGS sequence"/>
</dbReference>
<dbReference type="RefSeq" id="WP_235130077.1">
    <property type="nucleotide sequence ID" value="NZ_JACSGT010000001.1"/>
</dbReference>
<keyword evidence="3" id="KW-1185">Reference proteome</keyword>